<name>A0A6B8M7Y7_9HYPH</name>
<evidence type="ECO:0008006" key="3">
    <source>
        <dbReference type="Google" id="ProtNLM"/>
    </source>
</evidence>
<dbReference type="RefSeq" id="WP_016919037.1">
    <property type="nucleotide sequence ID" value="NZ_CP044331.1"/>
</dbReference>
<dbReference type="EMBL" id="CP044331">
    <property type="protein sequence ID" value="QGM98668.1"/>
    <property type="molecule type" value="Genomic_DNA"/>
</dbReference>
<dbReference type="PANTHER" id="PTHR21174">
    <property type="match status" value="1"/>
</dbReference>
<protein>
    <recommendedName>
        <fullName evidence="3">N-methyl-D-aspartate receptor NMDAR2C subunit</fullName>
    </recommendedName>
</protein>
<dbReference type="AlphaFoldDB" id="A0A6B8M7Y7"/>
<evidence type="ECO:0000313" key="2">
    <source>
        <dbReference type="Proteomes" id="UP000422569"/>
    </source>
</evidence>
<dbReference type="Proteomes" id="UP000422569">
    <property type="component" value="Chromosome"/>
</dbReference>
<gene>
    <name evidence="1" type="ORF">F7D14_15060</name>
</gene>
<reference evidence="1 2" key="1">
    <citation type="submission" date="2019-09" db="EMBL/GenBank/DDBJ databases">
        <title>Isolation and complete genome sequencing of Methylocystis species.</title>
        <authorList>
            <person name="Rumah B.L."/>
            <person name="Stead C.E."/>
            <person name="Stevens B.C."/>
            <person name="Minton N.P."/>
            <person name="Grosse-Honebrink A."/>
            <person name="Zhang Y."/>
        </authorList>
    </citation>
    <scope>NUCLEOTIDE SEQUENCE [LARGE SCALE GENOMIC DNA]</scope>
    <source>
        <strain evidence="1 2">BRCS2</strain>
    </source>
</reference>
<proteinExistence type="predicted"/>
<dbReference type="SUPFAM" id="SSF109604">
    <property type="entry name" value="HD-domain/PDEase-like"/>
    <property type="match status" value="1"/>
</dbReference>
<evidence type="ECO:0000313" key="1">
    <source>
        <dbReference type="EMBL" id="QGM98668.1"/>
    </source>
</evidence>
<dbReference type="KEGG" id="mpar:F7D14_15060"/>
<dbReference type="InterPro" id="IPR009218">
    <property type="entry name" value="HD_phosphohydro"/>
</dbReference>
<accession>A0A6B8M7Y7</accession>
<dbReference type="PANTHER" id="PTHR21174:SF0">
    <property type="entry name" value="HD PHOSPHOHYDROLASE FAMILY PROTEIN-RELATED"/>
    <property type="match status" value="1"/>
</dbReference>
<organism evidence="1 2">
    <name type="scientific">Methylocystis parvus</name>
    <dbReference type="NCBI Taxonomy" id="134"/>
    <lineage>
        <taxon>Bacteria</taxon>
        <taxon>Pseudomonadati</taxon>
        <taxon>Pseudomonadota</taxon>
        <taxon>Alphaproteobacteria</taxon>
        <taxon>Hyphomicrobiales</taxon>
        <taxon>Methylocystaceae</taxon>
        <taxon>Methylocystis</taxon>
    </lineage>
</organism>
<dbReference type="PIRSF" id="PIRSF035170">
    <property type="entry name" value="HD_phosphohydro"/>
    <property type="match status" value="1"/>
</dbReference>
<keyword evidence="2" id="KW-1185">Reference proteome</keyword>
<sequence length="228" mass="25954">MTDTIVAKYWNLLASRHDAQAFATLDSAYREPQRAYHAWGHIVDLLTKLDALAHLPTRADLIAAAIFWHDSVYLTRDQDGRPRTDPENVRASAELFARHSKFDALEELAVNDLIMATSSHMKAKARAEHYPGFSRDLDFFLDLDLSSLAAPWSVFEKNLDDIHFEFGWAPERAFYQGRVQMLESFLGAGERLFRLPESRALWLAHARANLQRADADLREKLAGVNDSN</sequence>